<dbReference type="EMBL" id="BJXB01000025">
    <property type="protein sequence ID" value="GEM48898.1"/>
    <property type="molecule type" value="Genomic_DNA"/>
</dbReference>
<evidence type="ECO:0000313" key="1">
    <source>
        <dbReference type="EMBL" id="GEM48898.1"/>
    </source>
</evidence>
<dbReference type="AlphaFoldDB" id="A0A511N8T9"/>
<comment type="caution">
    <text evidence="1">The sequence shown here is derived from an EMBL/GenBank/DDBJ whole genome shotgun (WGS) entry which is preliminary data.</text>
</comment>
<evidence type="ECO:0000313" key="2">
    <source>
        <dbReference type="Proteomes" id="UP000321306"/>
    </source>
</evidence>
<reference evidence="1 2" key="1">
    <citation type="submission" date="2019-07" db="EMBL/GenBank/DDBJ databases">
        <title>Whole genome shotgun sequence of Deinococcus cellulosilyticus NBRC 106333.</title>
        <authorList>
            <person name="Hosoyama A."/>
            <person name="Uohara A."/>
            <person name="Ohji S."/>
            <person name="Ichikawa N."/>
        </authorList>
    </citation>
    <scope>NUCLEOTIDE SEQUENCE [LARGE SCALE GENOMIC DNA]</scope>
    <source>
        <strain evidence="1 2">NBRC 106333</strain>
    </source>
</reference>
<accession>A0A511N8T9</accession>
<dbReference type="RefSeq" id="WP_146888440.1">
    <property type="nucleotide sequence ID" value="NZ_BJXB01000025.1"/>
</dbReference>
<dbReference type="OrthoDB" id="9844736at2"/>
<proteinExistence type="predicted"/>
<gene>
    <name evidence="1" type="ORF">DC3_45330</name>
</gene>
<protein>
    <submittedName>
        <fullName evidence="1">Uncharacterized protein</fullName>
    </submittedName>
</protein>
<keyword evidence="2" id="KW-1185">Reference proteome</keyword>
<sequence length="112" mass="12917">MVKALIAWVKHYFEQTRIQALEIRPVWVEKGEIRECAYGSENAYGLYQKDTGGLFLKEHLTDYHATRKLAYAEAEKYGVQVVDLVETADLQRVRDRFKIGESKSASYLSDVI</sequence>
<dbReference type="Proteomes" id="UP000321306">
    <property type="component" value="Unassembled WGS sequence"/>
</dbReference>
<organism evidence="1 2">
    <name type="scientific">Deinococcus cellulosilyticus (strain DSM 18568 / NBRC 106333 / KACC 11606 / 5516J-15)</name>
    <dbReference type="NCBI Taxonomy" id="1223518"/>
    <lineage>
        <taxon>Bacteria</taxon>
        <taxon>Thermotogati</taxon>
        <taxon>Deinococcota</taxon>
        <taxon>Deinococci</taxon>
        <taxon>Deinococcales</taxon>
        <taxon>Deinococcaceae</taxon>
        <taxon>Deinococcus</taxon>
    </lineage>
</organism>
<name>A0A511N8T9_DEIC1</name>